<gene>
    <name evidence="1" type="ORF">FCALED_LOCUS3706</name>
</gene>
<dbReference type="OrthoDB" id="2476704at2759"/>
<protein>
    <submittedName>
        <fullName evidence="1">17625_t:CDS:1</fullName>
    </submittedName>
</protein>
<sequence>MSATFTEGSVAFVGNSSSFVAFAGGSISFVKNSNAIFAEGSVTFEDDSDTRDSVILVRESDTSRKEIENKVQINVSDTFSSWDEVDIKLNIYAKMAGFSIRQKHIELNNDGIV</sequence>
<evidence type="ECO:0000313" key="2">
    <source>
        <dbReference type="Proteomes" id="UP000789570"/>
    </source>
</evidence>
<keyword evidence="2" id="KW-1185">Reference proteome</keyword>
<evidence type="ECO:0000313" key="1">
    <source>
        <dbReference type="EMBL" id="CAG8501045.1"/>
    </source>
</evidence>
<dbReference type="AlphaFoldDB" id="A0A9N8ZMW2"/>
<proteinExistence type="predicted"/>
<reference evidence="1" key="1">
    <citation type="submission" date="2021-06" db="EMBL/GenBank/DDBJ databases">
        <authorList>
            <person name="Kallberg Y."/>
            <person name="Tangrot J."/>
            <person name="Rosling A."/>
        </authorList>
    </citation>
    <scope>NUCLEOTIDE SEQUENCE</scope>
    <source>
        <strain evidence="1">UK204</strain>
    </source>
</reference>
<dbReference type="EMBL" id="CAJVPQ010000667">
    <property type="protein sequence ID" value="CAG8501045.1"/>
    <property type="molecule type" value="Genomic_DNA"/>
</dbReference>
<dbReference type="Proteomes" id="UP000789570">
    <property type="component" value="Unassembled WGS sequence"/>
</dbReference>
<comment type="caution">
    <text evidence="1">The sequence shown here is derived from an EMBL/GenBank/DDBJ whole genome shotgun (WGS) entry which is preliminary data.</text>
</comment>
<organism evidence="1 2">
    <name type="scientific">Funneliformis caledonium</name>
    <dbReference type="NCBI Taxonomy" id="1117310"/>
    <lineage>
        <taxon>Eukaryota</taxon>
        <taxon>Fungi</taxon>
        <taxon>Fungi incertae sedis</taxon>
        <taxon>Mucoromycota</taxon>
        <taxon>Glomeromycotina</taxon>
        <taxon>Glomeromycetes</taxon>
        <taxon>Glomerales</taxon>
        <taxon>Glomeraceae</taxon>
        <taxon>Funneliformis</taxon>
    </lineage>
</organism>
<accession>A0A9N8ZMW2</accession>
<name>A0A9N8ZMW2_9GLOM</name>